<dbReference type="OrthoDB" id="291264at2"/>
<dbReference type="InterPro" id="IPR014338">
    <property type="entry name" value="CHP02996_rpt-companion-dom"/>
</dbReference>
<dbReference type="NCBIfam" id="TIGR02996">
    <property type="entry name" value="rpt_mate_G_obs"/>
    <property type="match status" value="1"/>
</dbReference>
<proteinExistence type="predicted"/>
<dbReference type="EMBL" id="CP042425">
    <property type="protein sequence ID" value="QEL14613.1"/>
    <property type="molecule type" value="Genomic_DNA"/>
</dbReference>
<organism evidence="1 2">
    <name type="scientific">Limnoglobus roseus</name>
    <dbReference type="NCBI Taxonomy" id="2598579"/>
    <lineage>
        <taxon>Bacteria</taxon>
        <taxon>Pseudomonadati</taxon>
        <taxon>Planctomycetota</taxon>
        <taxon>Planctomycetia</taxon>
        <taxon>Gemmatales</taxon>
        <taxon>Gemmataceae</taxon>
        <taxon>Limnoglobus</taxon>
    </lineage>
</organism>
<name>A0A5C1A8U0_9BACT</name>
<evidence type="ECO:0000313" key="1">
    <source>
        <dbReference type="EMBL" id="QEL14613.1"/>
    </source>
</evidence>
<dbReference type="AlphaFoldDB" id="A0A5C1A8U0"/>
<evidence type="ECO:0000313" key="2">
    <source>
        <dbReference type="Proteomes" id="UP000324974"/>
    </source>
</evidence>
<protein>
    <submittedName>
        <fullName evidence="1">TIGR02996 domain-containing protein</fullName>
    </submittedName>
</protein>
<dbReference type="KEGG" id="lrs:PX52LOC_01504"/>
<gene>
    <name evidence="1" type="ORF">PX52LOC_01504</name>
</gene>
<sequence length="215" mass="25196">MEGEAFLRAISAAPNDNTVRLVYADWLEERGDPRSEFVRIQVQVRETARTDESFFGLQAREQEVRSRCPAHWVARLDPPVWCVVGNVIDVRTPFLSEESVRGTRLFRPNAKIYLATRSHWYAVLDPERYSSESVQVLGQHRKSRQWLLCWVGIRLTINWRLKLIHDPIVVVRLREAGWPGFWIRENEFQCPSDRGEMESIRGFFELAWSVVDRPT</sequence>
<dbReference type="Proteomes" id="UP000324974">
    <property type="component" value="Chromosome"/>
</dbReference>
<reference evidence="2" key="1">
    <citation type="submission" date="2019-08" db="EMBL/GenBank/DDBJ databases">
        <title>Limnoglobus roseus gen. nov., sp. nov., a novel freshwater planctomycete with a giant genome from the family Gemmataceae.</title>
        <authorList>
            <person name="Kulichevskaya I.S."/>
            <person name="Naumoff D.G."/>
            <person name="Miroshnikov K."/>
            <person name="Ivanova A."/>
            <person name="Philippov D.A."/>
            <person name="Hakobyan A."/>
            <person name="Rijpstra I.C."/>
            <person name="Sinninghe Damste J.S."/>
            <person name="Liesack W."/>
            <person name="Dedysh S.N."/>
        </authorList>
    </citation>
    <scope>NUCLEOTIDE SEQUENCE [LARGE SCALE GENOMIC DNA]</scope>
    <source>
        <strain evidence="2">PX52</strain>
    </source>
</reference>
<accession>A0A5C1A8U0</accession>
<keyword evidence="2" id="KW-1185">Reference proteome</keyword>
<dbReference type="RefSeq" id="WP_149109497.1">
    <property type="nucleotide sequence ID" value="NZ_CP042425.1"/>
</dbReference>